<gene>
    <name evidence="2" type="ORF">C24_LOCUS5882</name>
</gene>
<organism evidence="2 3">
    <name type="scientific">Arabidopsis thaliana</name>
    <name type="common">Mouse-ear cress</name>
    <dbReference type="NCBI Taxonomy" id="3702"/>
    <lineage>
        <taxon>Eukaryota</taxon>
        <taxon>Viridiplantae</taxon>
        <taxon>Streptophyta</taxon>
        <taxon>Embryophyta</taxon>
        <taxon>Tracheophyta</taxon>
        <taxon>Spermatophyta</taxon>
        <taxon>Magnoliopsida</taxon>
        <taxon>eudicotyledons</taxon>
        <taxon>Gunneridae</taxon>
        <taxon>Pentapetalae</taxon>
        <taxon>rosids</taxon>
        <taxon>malvids</taxon>
        <taxon>Brassicales</taxon>
        <taxon>Brassicaceae</taxon>
        <taxon>Camelineae</taxon>
        <taxon>Arabidopsis</taxon>
    </lineage>
</organism>
<feature type="region of interest" description="Disordered" evidence="1">
    <location>
        <begin position="1"/>
        <end position="30"/>
    </location>
</feature>
<feature type="region of interest" description="Disordered" evidence="1">
    <location>
        <begin position="49"/>
        <end position="70"/>
    </location>
</feature>
<proteinExistence type="predicted"/>
<reference evidence="2 3" key="1">
    <citation type="submission" date="2019-12" db="EMBL/GenBank/DDBJ databases">
        <authorList>
            <person name="Jiao W.-B."/>
            <person name="Schneeberger K."/>
        </authorList>
    </citation>
    <scope>NUCLEOTIDE SEQUENCE [LARGE SCALE GENOMIC DNA]</scope>
    <source>
        <strain evidence="3">cv. C24</strain>
    </source>
</reference>
<feature type="compositionally biased region" description="Polar residues" evidence="1">
    <location>
        <begin position="11"/>
        <end position="20"/>
    </location>
</feature>
<dbReference type="AlphaFoldDB" id="A0A5S9WQW8"/>
<sequence>MKTSGIRGLTYSPNTSSGEFNSAAGSAVSSYGGEENQWHLAARNGSLRRFSRRGPNGATRELSLVVRPSS</sequence>
<name>A0A5S9WQW8_ARATH</name>
<protein>
    <submittedName>
        <fullName evidence="2">Uncharacterized protein</fullName>
    </submittedName>
</protein>
<evidence type="ECO:0000313" key="3">
    <source>
        <dbReference type="Proteomes" id="UP000434276"/>
    </source>
</evidence>
<evidence type="ECO:0000256" key="1">
    <source>
        <dbReference type="SAM" id="MobiDB-lite"/>
    </source>
</evidence>
<accession>A0A5S9WQW8</accession>
<evidence type="ECO:0000313" key="2">
    <source>
        <dbReference type="EMBL" id="CAA0326148.1"/>
    </source>
</evidence>
<dbReference type="Proteomes" id="UP000434276">
    <property type="component" value="Unassembled WGS sequence"/>
</dbReference>
<dbReference type="EMBL" id="CACSHJ010000087">
    <property type="protein sequence ID" value="CAA0326148.1"/>
    <property type="molecule type" value="Genomic_DNA"/>
</dbReference>